<evidence type="ECO:0000313" key="9">
    <source>
        <dbReference type="Proteomes" id="UP000054107"/>
    </source>
</evidence>
<gene>
    <name evidence="8" type="primary">PARPA_12566.1 scaffold 45109</name>
</gene>
<dbReference type="GO" id="GO:0005524">
    <property type="term" value="F:ATP binding"/>
    <property type="evidence" value="ECO:0007669"/>
    <property type="project" value="UniProtKB-KW"/>
</dbReference>
<dbReference type="InterPro" id="IPR020845">
    <property type="entry name" value="AMP-binding_CS"/>
</dbReference>
<dbReference type="GO" id="GO:0005811">
    <property type="term" value="C:lipid droplet"/>
    <property type="evidence" value="ECO:0007669"/>
    <property type="project" value="TreeGrafter"/>
</dbReference>
<dbReference type="PROSITE" id="PS00455">
    <property type="entry name" value="AMP_BINDING"/>
    <property type="match status" value="1"/>
</dbReference>
<evidence type="ECO:0000256" key="2">
    <source>
        <dbReference type="ARBA" id="ARBA00022598"/>
    </source>
</evidence>
<feature type="domain" description="AMP-dependent synthetase/ligase" evidence="7">
    <location>
        <begin position="81"/>
        <end position="501"/>
    </location>
</feature>
<evidence type="ECO:0000256" key="3">
    <source>
        <dbReference type="ARBA" id="ARBA00022741"/>
    </source>
</evidence>
<proteinExistence type="inferred from homology"/>
<dbReference type="OrthoDB" id="1700726at2759"/>
<dbReference type="STRING" id="35722.A0A0B7NTE0"/>
<dbReference type="GO" id="GO:0005886">
    <property type="term" value="C:plasma membrane"/>
    <property type="evidence" value="ECO:0007669"/>
    <property type="project" value="TreeGrafter"/>
</dbReference>
<keyword evidence="3" id="KW-0547">Nucleotide-binding</keyword>
<comment type="catalytic activity">
    <reaction evidence="5">
        <text>a long-chain fatty acid + ATP + CoA = a long-chain fatty acyl-CoA + AMP + diphosphate</text>
        <dbReference type="Rhea" id="RHEA:15421"/>
        <dbReference type="ChEBI" id="CHEBI:30616"/>
        <dbReference type="ChEBI" id="CHEBI:33019"/>
        <dbReference type="ChEBI" id="CHEBI:57287"/>
        <dbReference type="ChEBI" id="CHEBI:57560"/>
        <dbReference type="ChEBI" id="CHEBI:83139"/>
        <dbReference type="ChEBI" id="CHEBI:456215"/>
        <dbReference type="EC" id="6.2.1.3"/>
    </reaction>
</comment>
<dbReference type="Gene3D" id="3.40.50.12780">
    <property type="entry name" value="N-terminal domain of ligase-like"/>
    <property type="match status" value="1"/>
</dbReference>
<organism evidence="8 9">
    <name type="scientific">Parasitella parasitica</name>
    <dbReference type="NCBI Taxonomy" id="35722"/>
    <lineage>
        <taxon>Eukaryota</taxon>
        <taxon>Fungi</taxon>
        <taxon>Fungi incertae sedis</taxon>
        <taxon>Mucoromycota</taxon>
        <taxon>Mucoromycotina</taxon>
        <taxon>Mucoromycetes</taxon>
        <taxon>Mucorales</taxon>
        <taxon>Mucorineae</taxon>
        <taxon>Mucoraceae</taxon>
        <taxon>Parasitella</taxon>
    </lineage>
</organism>
<evidence type="ECO:0000313" key="8">
    <source>
        <dbReference type="EMBL" id="CEP18264.1"/>
    </source>
</evidence>
<evidence type="ECO:0000256" key="1">
    <source>
        <dbReference type="ARBA" id="ARBA00006432"/>
    </source>
</evidence>
<accession>A0A0B7NTE0</accession>
<dbReference type="AlphaFoldDB" id="A0A0B7NTE0"/>
<name>A0A0B7NTE0_9FUNG</name>
<keyword evidence="4" id="KW-0067">ATP-binding</keyword>
<feature type="compositionally biased region" description="Polar residues" evidence="6">
    <location>
        <begin position="1"/>
        <end position="12"/>
    </location>
</feature>
<dbReference type="SUPFAM" id="SSF56801">
    <property type="entry name" value="Acetyl-CoA synthetase-like"/>
    <property type="match status" value="1"/>
</dbReference>
<dbReference type="InterPro" id="IPR042099">
    <property type="entry name" value="ANL_N_sf"/>
</dbReference>
<dbReference type="GO" id="GO:0035336">
    <property type="term" value="P:long-chain fatty-acyl-CoA metabolic process"/>
    <property type="evidence" value="ECO:0007669"/>
    <property type="project" value="TreeGrafter"/>
</dbReference>
<dbReference type="PANTHER" id="PTHR43272:SF83">
    <property type="entry name" value="ACYL-COA SYNTHETASE LONG-CHAIN, ISOFORM J"/>
    <property type="match status" value="1"/>
</dbReference>
<evidence type="ECO:0000256" key="6">
    <source>
        <dbReference type="SAM" id="MobiDB-lite"/>
    </source>
</evidence>
<feature type="region of interest" description="Disordered" evidence="6">
    <location>
        <begin position="1"/>
        <end position="23"/>
    </location>
</feature>
<sequence>MVQTTFSVNITDAQPGEGSTRRSILSPSQLMLTPAEGVETLYDNLQYAANTFKSRKGFGYRKLVDKISTVKKVTKVVNGVETTQDKTWTSFQLSGYHYYSYEEASKITKTIGAGFAKLGLKKGDKLQISASTSVEWMFMAHGAFAQSLTIVTAYDTLGPEGLQHAINESEASLCFVNDDQLPILSKILSQCPTIKSVVYRGQANPEHVDLLKSSIQIKHILSYENLEKLGRDNPVDDIKPSSSDLCCIMYTSGSTGNPKGVMLTHGNVVAAIAGVCRMLQHLLEPNDTMMAYLPLAHVLEFLVENLCIFLGVTLGYGSIRTLTDVSVKNCSGDLQEFGPTIMTGVPQVWETIKKTVLTKVAERGPRVESIFGGAIKMKKLLGSYGLPTGLLDKVVFNNVKKQLGGRLRYCLSGGAPVSSETQEFLSLAVCPILQGYGMTESCGMCAIMAPEQWALCEVGSPVPCVEVKLMDQPELGYLSSNTPRSQGEIWIRGPSITSGYYKQDDITKETLTEDGWLKTGDIGEWTERGTLSIIDRVKNLVKLSNGEYIALEKLESIYKSSTLVENMCVCAESLYPKPVGLLVPVEGSLRKFLAQNGVENEDFEALCANEESRKIVLQAMQEQAHKSGLRGGEVIADVWICKDLWTPEMGLLTAAQKLKRKEVNKAYDQELKNMFSAMKYQ</sequence>
<dbReference type="Proteomes" id="UP000054107">
    <property type="component" value="Unassembled WGS sequence"/>
</dbReference>
<protein>
    <recommendedName>
        <fullName evidence="7">AMP-dependent synthetase/ligase domain-containing protein</fullName>
    </recommendedName>
</protein>
<keyword evidence="9" id="KW-1185">Reference proteome</keyword>
<dbReference type="Pfam" id="PF00501">
    <property type="entry name" value="AMP-binding"/>
    <property type="match status" value="1"/>
</dbReference>
<evidence type="ECO:0000256" key="5">
    <source>
        <dbReference type="ARBA" id="ARBA00036813"/>
    </source>
</evidence>
<evidence type="ECO:0000259" key="7">
    <source>
        <dbReference type="Pfam" id="PF00501"/>
    </source>
</evidence>
<reference evidence="8 9" key="1">
    <citation type="submission" date="2014-09" db="EMBL/GenBank/DDBJ databases">
        <authorList>
            <person name="Ellenberger Sabrina"/>
        </authorList>
    </citation>
    <scope>NUCLEOTIDE SEQUENCE [LARGE SCALE GENOMIC DNA]</scope>
    <source>
        <strain evidence="8 9">CBS 412.66</strain>
    </source>
</reference>
<comment type="similarity">
    <text evidence="1">Belongs to the ATP-dependent AMP-binding enzyme family.</text>
</comment>
<dbReference type="GO" id="GO:0005783">
    <property type="term" value="C:endoplasmic reticulum"/>
    <property type="evidence" value="ECO:0007669"/>
    <property type="project" value="TreeGrafter"/>
</dbReference>
<dbReference type="InterPro" id="IPR000873">
    <property type="entry name" value="AMP-dep_synth/lig_dom"/>
</dbReference>
<dbReference type="EMBL" id="LN733769">
    <property type="protein sequence ID" value="CEP18264.1"/>
    <property type="molecule type" value="Genomic_DNA"/>
</dbReference>
<dbReference type="PANTHER" id="PTHR43272">
    <property type="entry name" value="LONG-CHAIN-FATTY-ACID--COA LIGASE"/>
    <property type="match status" value="1"/>
</dbReference>
<dbReference type="GO" id="GO:0004467">
    <property type="term" value="F:long-chain fatty acid-CoA ligase activity"/>
    <property type="evidence" value="ECO:0007669"/>
    <property type="project" value="UniProtKB-EC"/>
</dbReference>
<keyword evidence="2" id="KW-0436">Ligase</keyword>
<evidence type="ECO:0000256" key="4">
    <source>
        <dbReference type="ARBA" id="ARBA00022840"/>
    </source>
</evidence>